<dbReference type="InterPro" id="IPR003430">
    <property type="entry name" value="Phenol_Hydrox"/>
</dbReference>
<dbReference type="InterPro" id="IPR009078">
    <property type="entry name" value="Ferritin-like_SF"/>
</dbReference>
<sequence length="396" mass="45049">MISLKVGVGNCTVAKGKGLPLSETKPITEAGGRGDRSIPKIVLTDAEAGAAEFAGSDSRSYNYFEPQKRRASRYEDVTVDVQPDPERWLSQGWVYGWPNGDLGYDPRWTSIKTSDWHRFRDPNEEWERTIYVNNSNSVRQITGLIEDAKSENAFQDWNKSWLPIIAKHLSAWAHADQGLGMYVFMPAQRAGMTNMHNNAIAVNCAHKLRTATDIMLYNMELTDLFPGEFDGQAHMDVWLNDPAWQGVRENVERLMNATDWVQLCFASNVVFEPLVGELLRRQFITRFAPPHNDFVTPSVIGVSQREFADRDLRYTLEMMKDFLGDETHGEANRQLMQGWLAEWAPYSVQAARGLEPIWSEPEVQPVSFEESFGRVRSRFEGILSDLQLELPQEVAV</sequence>
<dbReference type="InterPro" id="IPR012348">
    <property type="entry name" value="RNR-like"/>
</dbReference>
<name>A0A6J4PC39_9ACTN</name>
<keyword evidence="3 5" id="KW-0503">Monooxygenase</keyword>
<accession>A0A6J4PC39</accession>
<dbReference type="PIRSF" id="PIRSF000040">
    <property type="entry name" value="MMOH_comp"/>
    <property type="match status" value="1"/>
</dbReference>
<comment type="catalytic activity">
    <reaction evidence="4">
        <text>propane + NADH + O2 + H(+) = propan-2-ol + NAD(+) + H2O</text>
        <dbReference type="Rhea" id="RHEA:49992"/>
        <dbReference type="ChEBI" id="CHEBI:15377"/>
        <dbReference type="ChEBI" id="CHEBI:15378"/>
        <dbReference type="ChEBI" id="CHEBI:15379"/>
        <dbReference type="ChEBI" id="CHEBI:17824"/>
        <dbReference type="ChEBI" id="CHEBI:32879"/>
        <dbReference type="ChEBI" id="CHEBI:57540"/>
        <dbReference type="ChEBI" id="CHEBI:57945"/>
        <dbReference type="EC" id="1.14.13.227"/>
    </reaction>
</comment>
<dbReference type="SUPFAM" id="SSF47240">
    <property type="entry name" value="Ferritin-like"/>
    <property type="match status" value="1"/>
</dbReference>
<dbReference type="EMBL" id="CADCVB010000029">
    <property type="protein sequence ID" value="CAA9412222.1"/>
    <property type="molecule type" value="Genomic_DNA"/>
</dbReference>
<dbReference type="Pfam" id="PF02332">
    <property type="entry name" value="Phenol_Hydrox"/>
    <property type="match status" value="1"/>
</dbReference>
<keyword evidence="2 5" id="KW-0560">Oxidoreductase</keyword>
<evidence type="ECO:0000256" key="2">
    <source>
        <dbReference type="ARBA" id="ARBA00023002"/>
    </source>
</evidence>
<gene>
    <name evidence="5" type="ORF">AVDCRST_MAG78-460</name>
</gene>
<reference evidence="5" key="1">
    <citation type="submission" date="2020-02" db="EMBL/GenBank/DDBJ databases">
        <authorList>
            <person name="Meier V. D."/>
        </authorList>
    </citation>
    <scope>NUCLEOTIDE SEQUENCE</scope>
    <source>
        <strain evidence="5">AVDCRST_MAG78</strain>
    </source>
</reference>
<protein>
    <recommendedName>
        <fullName evidence="1">propane 2-monooxygenase</fullName>
        <ecNumber evidence="1">1.14.13.227</ecNumber>
    </recommendedName>
</protein>
<evidence type="ECO:0000313" key="5">
    <source>
        <dbReference type="EMBL" id="CAA9412222.1"/>
    </source>
</evidence>
<evidence type="ECO:0000256" key="3">
    <source>
        <dbReference type="ARBA" id="ARBA00023033"/>
    </source>
</evidence>
<dbReference type="GO" id="GO:0016709">
    <property type="term" value="F:oxidoreductase activity, acting on paired donors, with incorporation or reduction of molecular oxygen, NAD(P)H as one donor, and incorporation of one atom of oxygen"/>
    <property type="evidence" value="ECO:0007669"/>
    <property type="project" value="InterPro"/>
</dbReference>
<proteinExistence type="predicted"/>
<dbReference type="InterPro" id="IPR012078">
    <property type="entry name" value="MP_mOase_hydro"/>
</dbReference>
<organism evidence="5">
    <name type="scientific">uncultured Rubrobacteraceae bacterium</name>
    <dbReference type="NCBI Taxonomy" id="349277"/>
    <lineage>
        <taxon>Bacteria</taxon>
        <taxon>Bacillati</taxon>
        <taxon>Actinomycetota</taxon>
        <taxon>Rubrobacteria</taxon>
        <taxon>Rubrobacterales</taxon>
        <taxon>Rubrobacteraceae</taxon>
        <taxon>environmental samples</taxon>
    </lineage>
</organism>
<evidence type="ECO:0000256" key="4">
    <source>
        <dbReference type="ARBA" id="ARBA00048941"/>
    </source>
</evidence>
<dbReference type="Gene3D" id="1.10.620.20">
    <property type="entry name" value="Ribonucleotide Reductase, subunit A"/>
    <property type="match status" value="1"/>
</dbReference>
<dbReference type="AlphaFoldDB" id="A0A6J4PC39"/>
<evidence type="ECO:0000256" key="1">
    <source>
        <dbReference type="ARBA" id="ARBA00012710"/>
    </source>
</evidence>
<dbReference type="EC" id="1.14.13.227" evidence="1"/>